<protein>
    <submittedName>
        <fullName evidence="1">Uncharacterized protein</fullName>
    </submittedName>
</protein>
<proteinExistence type="predicted"/>
<sequence length="173" mass="18965">MMGQIAKIFGTPQLLARFALDSADYSTHMIRQIKENPILAIVMAEGLLECVQDPDTRDYLVLTEFVAVFIRRGEPIPHPFRAFAAGAITGKIAPRQRKGRPGSTLQRDFALWVATEIVAEQFVLPKYSNGSATRTTAAEIVAEVAEVPIDAVLHAIRKHKDFAPPILGAINTS</sequence>
<evidence type="ECO:0000313" key="2">
    <source>
        <dbReference type="Proteomes" id="UP000271650"/>
    </source>
</evidence>
<evidence type="ECO:0000313" key="1">
    <source>
        <dbReference type="EMBL" id="XRI75982.1"/>
    </source>
</evidence>
<dbReference type="Proteomes" id="UP000271650">
    <property type="component" value="Chromosome"/>
</dbReference>
<reference evidence="1 2" key="1">
    <citation type="journal article" date="2019" name="Int. J. Syst. Evol. Microbiol.">
        <title>Acidithiobacillus sulfuriphilus sp. nov.: an extremely acidophilic sulfur-oxidizing chemolithotroph isolated from a neutral pH environment.</title>
        <authorList>
            <person name="Falagan C."/>
            <person name="Moya-Beltran A."/>
            <person name="Castro M."/>
            <person name="Quatrini R."/>
            <person name="Johnson D.B."/>
        </authorList>
    </citation>
    <scope>NUCLEOTIDE SEQUENCE [LARGE SCALE GENOMIC DNA]</scope>
    <source>
        <strain evidence="1 2">CJ-2</strain>
    </source>
</reference>
<dbReference type="EMBL" id="CP127527">
    <property type="protein sequence ID" value="XRI75982.1"/>
    <property type="molecule type" value="Genomic_DNA"/>
</dbReference>
<keyword evidence="2" id="KW-1185">Reference proteome</keyword>
<organism evidence="1 2">
    <name type="scientific">Acidithiobacillus sulfuriphilus</name>
    <dbReference type="NCBI Taxonomy" id="1867749"/>
    <lineage>
        <taxon>Bacteria</taxon>
        <taxon>Pseudomonadati</taxon>
        <taxon>Pseudomonadota</taxon>
        <taxon>Acidithiobacillia</taxon>
        <taxon>Acidithiobacillales</taxon>
        <taxon>Acidithiobacillaceae</taxon>
        <taxon>Acidithiobacillus</taxon>
    </lineage>
</organism>
<gene>
    <name evidence="1" type="ORF">EC580_008340</name>
</gene>
<accession>A0ACD5HK42</accession>
<name>A0ACD5HK42_9PROT</name>